<accession>A0A1G6DNW3</accession>
<comment type="subunit">
    <text evidence="5 15">Homodimer.</text>
</comment>
<evidence type="ECO:0000259" key="17">
    <source>
        <dbReference type="SMART" id="SM00859"/>
    </source>
</evidence>
<evidence type="ECO:0000256" key="12">
    <source>
        <dbReference type="ARBA" id="ARBA00023154"/>
    </source>
</evidence>
<evidence type="ECO:0000256" key="8">
    <source>
        <dbReference type="ARBA" id="ARBA00022697"/>
    </source>
</evidence>
<dbReference type="AlphaFoldDB" id="A0A1G6DNW3"/>
<keyword evidence="9 15" id="KW-0521">NADP</keyword>
<dbReference type="PIRSF" id="PIRSF000148">
    <property type="entry name" value="ASA_dh"/>
    <property type="match status" value="1"/>
</dbReference>
<feature type="active site" description="Acyl-thioester intermediate" evidence="15 16">
    <location>
        <position position="130"/>
    </location>
</feature>
<dbReference type="HAMAP" id="MF_02121">
    <property type="entry name" value="ASADH"/>
    <property type="match status" value="1"/>
</dbReference>
<feature type="binding site" evidence="15">
    <location>
        <position position="157"/>
    </location>
    <ligand>
        <name>substrate</name>
    </ligand>
</feature>
<dbReference type="GO" id="GO:0050661">
    <property type="term" value="F:NADP binding"/>
    <property type="evidence" value="ECO:0007669"/>
    <property type="project" value="UniProtKB-UniRule"/>
</dbReference>
<dbReference type="InterPro" id="IPR012080">
    <property type="entry name" value="Asp_semialdehyde_DH"/>
</dbReference>
<dbReference type="Pfam" id="PF01118">
    <property type="entry name" value="Semialdhyde_dh"/>
    <property type="match status" value="1"/>
</dbReference>
<organism evidence="18 19">
    <name type="scientific">Desulfonatronum thiosulfatophilum</name>
    <dbReference type="NCBI Taxonomy" id="617002"/>
    <lineage>
        <taxon>Bacteria</taxon>
        <taxon>Pseudomonadati</taxon>
        <taxon>Thermodesulfobacteriota</taxon>
        <taxon>Desulfovibrionia</taxon>
        <taxon>Desulfovibrionales</taxon>
        <taxon>Desulfonatronaceae</taxon>
        <taxon>Desulfonatronum</taxon>
    </lineage>
</organism>
<dbReference type="Gene3D" id="3.30.360.10">
    <property type="entry name" value="Dihydrodipicolinate Reductase, domain 2"/>
    <property type="match status" value="1"/>
</dbReference>
<dbReference type="GO" id="GO:0071266">
    <property type="term" value="P:'de novo' L-methionine biosynthetic process"/>
    <property type="evidence" value="ECO:0007669"/>
    <property type="project" value="UniProtKB-UniRule"/>
</dbReference>
<evidence type="ECO:0000313" key="18">
    <source>
        <dbReference type="EMBL" id="SDB46887.1"/>
    </source>
</evidence>
<feature type="binding site" evidence="15">
    <location>
        <begin position="160"/>
        <end position="161"/>
    </location>
    <ligand>
        <name>NADP(+)</name>
        <dbReference type="ChEBI" id="CHEBI:58349"/>
    </ligand>
</feature>
<dbReference type="PANTHER" id="PTHR46278:SF2">
    <property type="entry name" value="ASPARTATE-SEMIALDEHYDE DEHYDROGENASE"/>
    <property type="match status" value="1"/>
</dbReference>
<comment type="pathway">
    <text evidence="1 15">Amino-acid biosynthesis; L-methionine biosynthesis via de novo pathway; L-homoserine from L-aspartate: step 2/3.</text>
</comment>
<keyword evidence="7 15" id="KW-0028">Amino-acid biosynthesis</keyword>
<feature type="binding site" evidence="15">
    <location>
        <begin position="13"/>
        <end position="16"/>
    </location>
    <ligand>
        <name>NADP(+)</name>
        <dbReference type="ChEBI" id="CHEBI:58349"/>
    </ligand>
</feature>
<dbReference type="UniPathway" id="UPA00034">
    <property type="reaction ID" value="UER00016"/>
</dbReference>
<dbReference type="InterPro" id="IPR005986">
    <property type="entry name" value="Asp_semialdehyde_DH_beta"/>
</dbReference>
<dbReference type="NCBIfam" id="TIGR01296">
    <property type="entry name" value="asd_B"/>
    <property type="match status" value="1"/>
</dbReference>
<comment type="similarity">
    <text evidence="4 15">Belongs to the aspartate-semialdehyde dehydrogenase family.</text>
</comment>
<protein>
    <recommendedName>
        <fullName evidence="6 15">Aspartate-semialdehyde dehydrogenase</fullName>
        <shortName evidence="15">ASA dehydrogenase</shortName>
        <shortName evidence="15">ASADH</shortName>
        <ecNumber evidence="6 15">1.2.1.11</ecNumber>
    </recommendedName>
    <alternativeName>
        <fullName evidence="15">Aspartate-beta-semialdehyde dehydrogenase</fullName>
    </alternativeName>
</protein>
<dbReference type="CDD" id="cd18131">
    <property type="entry name" value="ASADH_C_bac_euk_like"/>
    <property type="match status" value="1"/>
</dbReference>
<feature type="domain" description="Semialdehyde dehydrogenase NAD-binding" evidence="17">
    <location>
        <begin position="6"/>
        <end position="121"/>
    </location>
</feature>
<feature type="binding site" evidence="15">
    <location>
        <position position="101"/>
    </location>
    <ligand>
        <name>phosphate</name>
        <dbReference type="ChEBI" id="CHEBI:43474"/>
    </ligand>
</feature>
<comment type="pathway">
    <text evidence="3 15">Amino-acid biosynthesis; L-threonine biosynthesis; L-threonine from L-aspartate: step 2/5.</text>
</comment>
<comment type="pathway">
    <text evidence="2 15">Amino-acid biosynthesis; L-lysine biosynthesis via DAP pathway; (S)-tetrahydrodipicolinate from L-aspartate: step 2/4.</text>
</comment>
<dbReference type="UniPathway" id="UPA00050">
    <property type="reaction ID" value="UER00463"/>
</dbReference>
<dbReference type="GO" id="GO:0004073">
    <property type="term" value="F:aspartate-semialdehyde dehydrogenase activity"/>
    <property type="evidence" value="ECO:0007669"/>
    <property type="project" value="UniProtKB-UniRule"/>
</dbReference>
<evidence type="ECO:0000256" key="15">
    <source>
        <dbReference type="HAMAP-Rule" id="MF_02121"/>
    </source>
</evidence>
<feature type="active site" description="Proton acceptor" evidence="15 16">
    <location>
        <position position="243"/>
    </location>
</feature>
<evidence type="ECO:0000256" key="5">
    <source>
        <dbReference type="ARBA" id="ARBA00011738"/>
    </source>
</evidence>
<evidence type="ECO:0000256" key="1">
    <source>
        <dbReference type="ARBA" id="ARBA00005021"/>
    </source>
</evidence>
<keyword evidence="10 15" id="KW-0220">Diaminopimelate biosynthesis</keyword>
<dbReference type="SUPFAM" id="SSF55347">
    <property type="entry name" value="Glyceraldehyde-3-phosphate dehydrogenase-like, C-terminal domain"/>
    <property type="match status" value="1"/>
</dbReference>
<dbReference type="PANTHER" id="PTHR46278">
    <property type="entry name" value="DEHYDROGENASE, PUTATIVE-RELATED"/>
    <property type="match status" value="1"/>
</dbReference>
<feature type="binding site" evidence="15">
    <location>
        <begin position="41"/>
        <end position="42"/>
    </location>
    <ligand>
        <name>NADP(+)</name>
        <dbReference type="ChEBI" id="CHEBI:58349"/>
    </ligand>
</feature>
<dbReference type="NCBIfam" id="NF011456">
    <property type="entry name" value="PRK14874.1"/>
    <property type="match status" value="1"/>
</dbReference>
<dbReference type="CDD" id="cd02316">
    <property type="entry name" value="VcASADH2_like_N"/>
    <property type="match status" value="1"/>
</dbReference>
<sequence length="344" mass="37871">MTRELRIGVVGATGAVGREILKILEQREFPATTVKALASSRSAGQELPFKGGHLVVEELDENSFNDLDLALFSAGGSTSEKFAPIAARSGCVVVDNSSAWRMDPEVPLVVPEVNPDDLSRHRGIIANPNCSTIQMVVVLKPLHDAGKIKRVVVSTYQAVSGTGQKAIKELESQVRQMFNMQEPEPEVYPHRIAFNCLPHIDVFLDNDYTKEEMKMVLETQKIMGDETIRLTATTVRVPVFYGHSESVNVETEKKITSAEARVILSQAPGVQVLDNPREKIYPMPIHAAGEDLTFVGRIREDESIPNGLNLWIVADNLRKGAALNAVQIAEVLLDRDLIRVDDAL</sequence>
<keyword evidence="12 15" id="KW-0457">Lysine biosynthesis</keyword>
<feature type="binding site" evidence="15">
    <location>
        <position position="316"/>
    </location>
    <ligand>
        <name>NADP(+)</name>
        <dbReference type="ChEBI" id="CHEBI:58349"/>
    </ligand>
</feature>
<evidence type="ECO:0000256" key="11">
    <source>
        <dbReference type="ARBA" id="ARBA00023002"/>
    </source>
</evidence>
<evidence type="ECO:0000256" key="10">
    <source>
        <dbReference type="ARBA" id="ARBA00022915"/>
    </source>
</evidence>
<evidence type="ECO:0000256" key="4">
    <source>
        <dbReference type="ARBA" id="ARBA00010584"/>
    </source>
</evidence>
<gene>
    <name evidence="15" type="primary">asd</name>
    <name evidence="18" type="ORF">SAMN05660653_02272</name>
</gene>
<dbReference type="Gene3D" id="3.40.50.720">
    <property type="entry name" value="NAD(P)-binding Rossmann-like Domain"/>
    <property type="match status" value="1"/>
</dbReference>
<dbReference type="EC" id="1.2.1.11" evidence="6 15"/>
<dbReference type="GO" id="GO:0009088">
    <property type="term" value="P:threonine biosynthetic process"/>
    <property type="evidence" value="ECO:0007669"/>
    <property type="project" value="UniProtKB-UniRule"/>
</dbReference>
<dbReference type="InterPro" id="IPR000534">
    <property type="entry name" value="Semialdehyde_DH_NAD-bd"/>
</dbReference>
<dbReference type="GO" id="GO:0019877">
    <property type="term" value="P:diaminopimelate biosynthetic process"/>
    <property type="evidence" value="ECO:0007669"/>
    <property type="project" value="UniProtKB-UniRule"/>
</dbReference>
<dbReference type="STRING" id="617002.SAMN05660653_02272"/>
<comment type="caution">
    <text evidence="15">Lacks conserved residue(s) required for the propagation of feature annotation.</text>
</comment>
<evidence type="ECO:0000256" key="16">
    <source>
        <dbReference type="PIRSR" id="PIRSR000148-1"/>
    </source>
</evidence>
<name>A0A1G6DNW3_9BACT</name>
<evidence type="ECO:0000256" key="3">
    <source>
        <dbReference type="ARBA" id="ARBA00005097"/>
    </source>
</evidence>
<dbReference type="SUPFAM" id="SSF51735">
    <property type="entry name" value="NAD(P)-binding Rossmann-fold domains"/>
    <property type="match status" value="1"/>
</dbReference>
<dbReference type="GO" id="GO:0051287">
    <property type="term" value="F:NAD binding"/>
    <property type="evidence" value="ECO:0007669"/>
    <property type="project" value="InterPro"/>
</dbReference>
<dbReference type="RefSeq" id="WP_092121625.1">
    <property type="nucleotide sequence ID" value="NZ_FMXO01000013.1"/>
</dbReference>
<dbReference type="Proteomes" id="UP000198771">
    <property type="component" value="Unassembled WGS sequence"/>
</dbReference>
<keyword evidence="19" id="KW-1185">Reference proteome</keyword>
<evidence type="ECO:0000256" key="7">
    <source>
        <dbReference type="ARBA" id="ARBA00022605"/>
    </source>
</evidence>
<comment type="function">
    <text evidence="15">Catalyzes the NADPH-dependent formation of L-aspartate-semialdehyde (L-ASA) by the reductive dephosphorylation of L-aspartyl-4-phosphate.</text>
</comment>
<evidence type="ECO:0000256" key="9">
    <source>
        <dbReference type="ARBA" id="ARBA00022857"/>
    </source>
</evidence>
<dbReference type="EMBL" id="FMXO01000013">
    <property type="protein sequence ID" value="SDB46887.1"/>
    <property type="molecule type" value="Genomic_DNA"/>
</dbReference>
<dbReference type="InterPro" id="IPR012280">
    <property type="entry name" value="Semialdhyde_DH_dimer_dom"/>
</dbReference>
<evidence type="ECO:0000256" key="6">
    <source>
        <dbReference type="ARBA" id="ARBA00013120"/>
    </source>
</evidence>
<keyword evidence="11 15" id="KW-0560">Oxidoreductase</keyword>
<dbReference type="GO" id="GO:0046983">
    <property type="term" value="F:protein dimerization activity"/>
    <property type="evidence" value="ECO:0007669"/>
    <property type="project" value="InterPro"/>
</dbReference>
<evidence type="ECO:0000313" key="19">
    <source>
        <dbReference type="Proteomes" id="UP000198771"/>
    </source>
</evidence>
<dbReference type="GO" id="GO:0009097">
    <property type="term" value="P:isoleucine biosynthetic process"/>
    <property type="evidence" value="ECO:0007669"/>
    <property type="project" value="UniProtKB-UniRule"/>
</dbReference>
<keyword evidence="13 15" id="KW-0486">Methionine biosynthesis</keyword>
<proteinExistence type="inferred from homology"/>
<dbReference type="Pfam" id="PF02774">
    <property type="entry name" value="Semialdhyde_dhC"/>
    <property type="match status" value="1"/>
</dbReference>
<evidence type="ECO:0000256" key="2">
    <source>
        <dbReference type="ARBA" id="ARBA00005076"/>
    </source>
</evidence>
<dbReference type="OrthoDB" id="9805684at2"/>
<dbReference type="UniPathway" id="UPA00051">
    <property type="reaction ID" value="UER00464"/>
</dbReference>
<dbReference type="GO" id="GO:0009089">
    <property type="term" value="P:lysine biosynthetic process via diaminopimelate"/>
    <property type="evidence" value="ECO:0007669"/>
    <property type="project" value="UniProtKB-UniRule"/>
</dbReference>
<comment type="catalytic activity">
    <reaction evidence="14 15">
        <text>L-aspartate 4-semialdehyde + phosphate + NADP(+) = 4-phospho-L-aspartate + NADPH + H(+)</text>
        <dbReference type="Rhea" id="RHEA:24284"/>
        <dbReference type="ChEBI" id="CHEBI:15378"/>
        <dbReference type="ChEBI" id="CHEBI:43474"/>
        <dbReference type="ChEBI" id="CHEBI:57535"/>
        <dbReference type="ChEBI" id="CHEBI:57783"/>
        <dbReference type="ChEBI" id="CHEBI:58349"/>
        <dbReference type="ChEBI" id="CHEBI:537519"/>
        <dbReference type="EC" id="1.2.1.11"/>
    </reaction>
</comment>
<dbReference type="SMART" id="SM00859">
    <property type="entry name" value="Semialdhyde_dh"/>
    <property type="match status" value="1"/>
</dbReference>
<reference evidence="18 19" key="1">
    <citation type="submission" date="2016-10" db="EMBL/GenBank/DDBJ databases">
        <authorList>
            <person name="de Groot N.N."/>
        </authorList>
    </citation>
    <scope>NUCLEOTIDE SEQUENCE [LARGE SCALE GENOMIC DNA]</scope>
    <source>
        <strain evidence="18 19">ASO4-2</strain>
    </source>
</reference>
<evidence type="ECO:0000256" key="13">
    <source>
        <dbReference type="ARBA" id="ARBA00023167"/>
    </source>
</evidence>
<feature type="binding site" evidence="15">
    <location>
        <position position="236"/>
    </location>
    <ligand>
        <name>substrate</name>
    </ligand>
</feature>
<keyword evidence="8 15" id="KW-0791">Threonine biosynthesis</keyword>
<dbReference type="InterPro" id="IPR036291">
    <property type="entry name" value="NAD(P)-bd_dom_sf"/>
</dbReference>
<evidence type="ECO:0000256" key="14">
    <source>
        <dbReference type="ARBA" id="ARBA00047891"/>
    </source>
</evidence>